<dbReference type="Gene3D" id="2.160.20.10">
    <property type="entry name" value="Single-stranded right-handed beta-helix, Pectin lyase-like"/>
    <property type="match status" value="2"/>
</dbReference>
<evidence type="ECO:0000313" key="1">
    <source>
        <dbReference type="EMBL" id="PJE37877.1"/>
    </source>
</evidence>
<keyword evidence="2" id="KW-1185">Reference proteome</keyword>
<evidence type="ECO:0000313" key="2">
    <source>
        <dbReference type="Proteomes" id="UP000231553"/>
    </source>
</evidence>
<dbReference type="RefSeq" id="WP_100161394.1">
    <property type="nucleotide sequence ID" value="NZ_PGTB01000007.1"/>
</dbReference>
<dbReference type="SUPFAM" id="SSF51126">
    <property type="entry name" value="Pectin lyase-like"/>
    <property type="match status" value="1"/>
</dbReference>
<gene>
    <name evidence="1" type="ORF">CVM52_04400</name>
</gene>
<dbReference type="EMBL" id="PGTB01000007">
    <property type="protein sequence ID" value="PJE37877.1"/>
    <property type="molecule type" value="Genomic_DNA"/>
</dbReference>
<protein>
    <submittedName>
        <fullName evidence="1">Uncharacterized protein</fullName>
    </submittedName>
</protein>
<dbReference type="AlphaFoldDB" id="A0A2M8J533"/>
<organism evidence="1 2">
    <name type="scientific">Pseudooceanicola lipolyticus</name>
    <dbReference type="NCBI Taxonomy" id="2029104"/>
    <lineage>
        <taxon>Bacteria</taxon>
        <taxon>Pseudomonadati</taxon>
        <taxon>Pseudomonadota</taxon>
        <taxon>Alphaproteobacteria</taxon>
        <taxon>Rhodobacterales</taxon>
        <taxon>Paracoccaceae</taxon>
        <taxon>Pseudooceanicola</taxon>
    </lineage>
</organism>
<dbReference type="OrthoDB" id="7749009at2"/>
<dbReference type="Proteomes" id="UP000231553">
    <property type="component" value="Unassembled WGS sequence"/>
</dbReference>
<dbReference type="InterPro" id="IPR012334">
    <property type="entry name" value="Pectin_lyas_fold"/>
</dbReference>
<sequence>MNKAITDGVLLMPPAFEAGLDVWSSGNGTPGSDTYDGDMNVALVPADQDFSGCLELQKTDAVQKIRYMGETPLLPGCYLQIRVRVKAISGNLPGLRIAAWAGGAGGAHVEGVAETGPATTLTTYGEVVEIRAIVGAGRRGGVDMPWGAAALYGHFGLDLTGPSGGIVRIDDIVIEDVTSYFLRDMLSLVDVRDYGAYGDGIFDNTAAFTAANTAAAGRRVLVPAGSYYLDDSVTFDVPVEFEGTVMMPEDKMLLLTRNCDLPSYIAAFGSEELAFRKAFQALLNNADHDSLDLGGRKVTLTGPVDLAAAVPNKTSYTTRRVIRNGQLNASGGASWDTETVTSQATYSAGNDKTLSNVVNVANIPVGALVEGTGVGREIYVKERNIGAGELTLSAPLYGAAGAQTYTFRDFKYMLDFSGFSKLSKFELNEVELQCNGLCSGIRMAPSGVAFALHKSLITKPKDRGLTSIGSGCQGLLVDECQFLSDEDALDVEDRVSIAISANANDVKLRHNRATRFLHFAILGGANNIVTGNHFFQGDSVPGGVRSAGLILADNVTSSTVAGNYIDNCFVEWCNERDATPDFSTGFSFSALSLTDNIFLSGDVSSLFSYLVVKPFGSGHYLNGLTVTGNKFRSTGSSIDRVERVDASLAALDHGKAKDVTFAANTFHQVAVQVANPLRLSLGAATAAQTWTADLDGALPFGGQTRAVESVVALGALETGSGAGHFGAPHVLTQQGPGADRIDLVWGTPVSGAVALVVRMDA</sequence>
<accession>A0A2M8J533</accession>
<proteinExistence type="predicted"/>
<reference evidence="1 2" key="1">
    <citation type="journal article" date="2018" name="Int. J. Syst. Evol. Microbiol.">
        <title>Pseudooceanicola lipolyticus sp. nov., a marine alphaproteobacterium, reclassification of Oceanicola flagellatus as Pseudooceanicola flagellatus comb. nov. and emended description of the genus Pseudooceanicola.</title>
        <authorList>
            <person name="Huang M.-M."/>
            <person name="Guo L.-L."/>
            <person name="Wu Y.-H."/>
            <person name="Lai Q.-L."/>
            <person name="Shao Z.-Z."/>
            <person name="Wang C.-S."/>
            <person name="Wu M."/>
            <person name="Xu X.-W."/>
        </authorList>
    </citation>
    <scope>NUCLEOTIDE SEQUENCE [LARGE SCALE GENOMIC DNA]</scope>
    <source>
        <strain evidence="1 2">157</strain>
    </source>
</reference>
<dbReference type="InterPro" id="IPR011050">
    <property type="entry name" value="Pectin_lyase_fold/virulence"/>
</dbReference>
<name>A0A2M8J533_9RHOB</name>
<comment type="caution">
    <text evidence="1">The sequence shown here is derived from an EMBL/GenBank/DDBJ whole genome shotgun (WGS) entry which is preliminary data.</text>
</comment>